<comment type="subunit">
    <text evidence="10 12 13">Forms a heterotetramer with UvrA during the search for lesions. Interacts with UvrC in an incision complex.</text>
</comment>
<dbReference type="InterPro" id="IPR001943">
    <property type="entry name" value="UVR_dom"/>
</dbReference>
<evidence type="ECO:0000259" key="15">
    <source>
        <dbReference type="PROSITE" id="PS51192"/>
    </source>
</evidence>
<comment type="caution">
    <text evidence="17">The sequence shown here is derived from an EMBL/GenBank/DDBJ whole genome shotgun (WGS) entry which is preliminary data.</text>
</comment>
<dbReference type="InterPro" id="IPR027417">
    <property type="entry name" value="P-loop_NTPase"/>
</dbReference>
<keyword evidence="6 12" id="KW-0228">DNA excision</keyword>
<evidence type="ECO:0000256" key="9">
    <source>
        <dbReference type="ARBA" id="ARBA00023204"/>
    </source>
</evidence>
<dbReference type="GO" id="GO:0005737">
    <property type="term" value="C:cytoplasm"/>
    <property type="evidence" value="ECO:0007669"/>
    <property type="project" value="UniProtKB-SubCell"/>
</dbReference>
<dbReference type="InterPro" id="IPR041471">
    <property type="entry name" value="UvrB_inter"/>
</dbReference>
<dbReference type="InterPro" id="IPR006935">
    <property type="entry name" value="Helicase/UvrB_N"/>
</dbReference>
<keyword evidence="7 12" id="KW-0067">ATP-binding</keyword>
<feature type="binding site" evidence="12">
    <location>
        <begin position="38"/>
        <end position="45"/>
    </location>
    <ligand>
        <name>ATP</name>
        <dbReference type="ChEBI" id="CHEBI:30616"/>
    </ligand>
</feature>
<organism evidence="17 18">
    <name type="scientific">candidate division WWE3 bacterium CG_4_10_14_0_2_um_filter_41_14</name>
    <dbReference type="NCBI Taxonomy" id="1975072"/>
    <lineage>
        <taxon>Bacteria</taxon>
        <taxon>Katanobacteria</taxon>
    </lineage>
</organism>
<evidence type="ECO:0000259" key="14">
    <source>
        <dbReference type="PROSITE" id="PS50151"/>
    </source>
</evidence>
<dbReference type="InterPro" id="IPR001650">
    <property type="entry name" value="Helicase_C-like"/>
</dbReference>
<feature type="domain" description="Helicase ATP-binding" evidence="15">
    <location>
        <begin position="25"/>
        <end position="160"/>
    </location>
</feature>
<comment type="similarity">
    <text evidence="2 12 13">Belongs to the UvrB family.</text>
</comment>
<evidence type="ECO:0000256" key="13">
    <source>
        <dbReference type="RuleBase" id="RU003587"/>
    </source>
</evidence>
<reference evidence="18" key="1">
    <citation type="submission" date="2017-09" db="EMBL/GenBank/DDBJ databases">
        <title>Depth-based differentiation of microbial function through sediment-hosted aquifers and enrichment of novel symbionts in the deep terrestrial subsurface.</title>
        <authorList>
            <person name="Probst A.J."/>
            <person name="Ladd B."/>
            <person name="Jarett J.K."/>
            <person name="Geller-Mcgrath D.E."/>
            <person name="Sieber C.M.K."/>
            <person name="Emerson J.B."/>
            <person name="Anantharaman K."/>
            <person name="Thomas B.C."/>
            <person name="Malmstrom R."/>
            <person name="Stieglmeier M."/>
            <person name="Klingl A."/>
            <person name="Woyke T."/>
            <person name="Ryan C.M."/>
            <person name="Banfield J.F."/>
        </authorList>
    </citation>
    <scope>NUCLEOTIDE SEQUENCE [LARGE SCALE GENOMIC DNA]</scope>
</reference>
<protein>
    <recommendedName>
        <fullName evidence="11 12">UvrABC system protein B</fullName>
        <shortName evidence="12">Protein UvrB</shortName>
    </recommendedName>
    <alternativeName>
        <fullName evidence="12">Excinuclease ABC subunit B</fullName>
    </alternativeName>
</protein>
<dbReference type="GO" id="GO:0003677">
    <property type="term" value="F:DNA binding"/>
    <property type="evidence" value="ECO:0007669"/>
    <property type="project" value="UniProtKB-UniRule"/>
</dbReference>
<accession>A0A2M7TIA5</accession>
<dbReference type="PANTHER" id="PTHR24029">
    <property type="entry name" value="UVRABC SYSTEM PROTEIN B"/>
    <property type="match status" value="1"/>
</dbReference>
<evidence type="ECO:0000256" key="11">
    <source>
        <dbReference type="ARBA" id="ARBA00029504"/>
    </source>
</evidence>
<dbReference type="GO" id="GO:0009381">
    <property type="term" value="F:excinuclease ABC activity"/>
    <property type="evidence" value="ECO:0007669"/>
    <property type="project" value="UniProtKB-UniRule"/>
</dbReference>
<dbReference type="SMART" id="SM00487">
    <property type="entry name" value="DEXDc"/>
    <property type="match status" value="1"/>
</dbReference>
<keyword evidence="3 12" id="KW-0963">Cytoplasm</keyword>
<dbReference type="InterPro" id="IPR014001">
    <property type="entry name" value="Helicase_ATP-bd"/>
</dbReference>
<keyword evidence="9 12" id="KW-0234">DNA repair</keyword>
<evidence type="ECO:0000256" key="1">
    <source>
        <dbReference type="ARBA" id="ARBA00004496"/>
    </source>
</evidence>
<evidence type="ECO:0000256" key="7">
    <source>
        <dbReference type="ARBA" id="ARBA00022840"/>
    </source>
</evidence>
<dbReference type="Proteomes" id="UP000228920">
    <property type="component" value="Unassembled WGS sequence"/>
</dbReference>
<evidence type="ECO:0000256" key="3">
    <source>
        <dbReference type="ARBA" id="ARBA00022490"/>
    </source>
</evidence>
<dbReference type="GO" id="GO:0009432">
    <property type="term" value="P:SOS response"/>
    <property type="evidence" value="ECO:0007669"/>
    <property type="project" value="UniProtKB-UniRule"/>
</dbReference>
<dbReference type="Pfam" id="PF02151">
    <property type="entry name" value="UVR"/>
    <property type="match status" value="1"/>
</dbReference>
<feature type="domain" description="Helicase C-terminal" evidence="16">
    <location>
        <begin position="478"/>
        <end position="640"/>
    </location>
</feature>
<comment type="function">
    <text evidence="12">The UvrABC repair system catalyzes the recognition and processing of DNA lesions. A damage recognition complex composed of 2 UvrA and 2 UvrB subunits scans DNA for abnormalities. Upon binding of the UvrA(2)B(2) complex to a putative damaged site, the DNA wraps around one UvrB monomer. DNA wrap is dependent on ATP binding by UvrB and probably causes local melting of the DNA helix, facilitating insertion of UvrB beta-hairpin between the DNA strands. Then UvrB probes one DNA strand for the presence of a lesion. If a lesion is found the UvrA subunits dissociate and the UvrB-DNA preincision complex is formed. This complex is subsequently bound by UvrC and the second UvrB is released. If no lesion is found, the DNA wraps around the other UvrB subunit that will check the other stand for damage.</text>
</comment>
<feature type="short sequence motif" description="Beta-hairpin" evidence="12">
    <location>
        <begin position="91"/>
        <end position="114"/>
    </location>
</feature>
<dbReference type="SMART" id="SM00490">
    <property type="entry name" value="HELICc"/>
    <property type="match status" value="1"/>
</dbReference>
<evidence type="ECO:0000256" key="10">
    <source>
        <dbReference type="ARBA" id="ARBA00026033"/>
    </source>
</evidence>
<evidence type="ECO:0000313" key="18">
    <source>
        <dbReference type="Proteomes" id="UP000228920"/>
    </source>
</evidence>
<dbReference type="Pfam" id="PF12344">
    <property type="entry name" value="UvrB"/>
    <property type="match status" value="1"/>
</dbReference>
<dbReference type="SUPFAM" id="SSF46600">
    <property type="entry name" value="C-terminal UvrC-binding domain of UvrB"/>
    <property type="match status" value="1"/>
</dbReference>
<dbReference type="InterPro" id="IPR036876">
    <property type="entry name" value="UVR_dom_sf"/>
</dbReference>
<evidence type="ECO:0000256" key="12">
    <source>
        <dbReference type="HAMAP-Rule" id="MF_00204"/>
    </source>
</evidence>
<evidence type="ECO:0000256" key="2">
    <source>
        <dbReference type="ARBA" id="ARBA00008533"/>
    </source>
</evidence>
<dbReference type="HAMAP" id="MF_00204">
    <property type="entry name" value="UvrB"/>
    <property type="match status" value="1"/>
</dbReference>
<evidence type="ECO:0000256" key="4">
    <source>
        <dbReference type="ARBA" id="ARBA00022741"/>
    </source>
</evidence>
<dbReference type="SUPFAM" id="SSF52540">
    <property type="entry name" value="P-loop containing nucleoside triphosphate hydrolases"/>
    <property type="match status" value="2"/>
</dbReference>
<dbReference type="CDD" id="cd18790">
    <property type="entry name" value="SF2_C_UvrB"/>
    <property type="match status" value="1"/>
</dbReference>
<feature type="domain" description="UVR" evidence="14">
    <location>
        <begin position="672"/>
        <end position="707"/>
    </location>
</feature>
<dbReference type="Gene3D" id="4.10.860.10">
    <property type="entry name" value="UVR domain"/>
    <property type="match status" value="1"/>
</dbReference>
<dbReference type="Gene3D" id="3.40.50.300">
    <property type="entry name" value="P-loop containing nucleotide triphosphate hydrolases"/>
    <property type="match status" value="3"/>
</dbReference>
<dbReference type="GO" id="GO:0005524">
    <property type="term" value="F:ATP binding"/>
    <property type="evidence" value="ECO:0007669"/>
    <property type="project" value="UniProtKB-UniRule"/>
</dbReference>
<dbReference type="Pfam" id="PF04851">
    <property type="entry name" value="ResIII"/>
    <property type="match status" value="1"/>
</dbReference>
<evidence type="ECO:0000256" key="6">
    <source>
        <dbReference type="ARBA" id="ARBA00022769"/>
    </source>
</evidence>
<dbReference type="PROSITE" id="PS51194">
    <property type="entry name" value="HELICASE_CTER"/>
    <property type="match status" value="1"/>
</dbReference>
<dbReference type="GO" id="GO:0006289">
    <property type="term" value="P:nucleotide-excision repair"/>
    <property type="evidence" value="ECO:0007669"/>
    <property type="project" value="UniProtKB-UniRule"/>
</dbReference>
<keyword evidence="4 12" id="KW-0547">Nucleotide-binding</keyword>
<dbReference type="PROSITE" id="PS50151">
    <property type="entry name" value="UVR"/>
    <property type="match status" value="1"/>
</dbReference>
<keyword evidence="12 13" id="KW-0742">SOS response</keyword>
<dbReference type="CDD" id="cd17916">
    <property type="entry name" value="DEXHc_UvrB"/>
    <property type="match status" value="1"/>
</dbReference>
<comment type="domain">
    <text evidence="12">The beta-hairpin motif is involved in DNA binding.</text>
</comment>
<dbReference type="EMBL" id="PFNL01000112">
    <property type="protein sequence ID" value="PIZ46075.1"/>
    <property type="molecule type" value="Genomic_DNA"/>
</dbReference>
<evidence type="ECO:0000313" key="17">
    <source>
        <dbReference type="EMBL" id="PIZ46075.1"/>
    </source>
</evidence>
<evidence type="ECO:0000256" key="5">
    <source>
        <dbReference type="ARBA" id="ARBA00022763"/>
    </source>
</evidence>
<dbReference type="AlphaFoldDB" id="A0A2M7TIA5"/>
<name>A0A2M7TIA5_UNCKA</name>
<dbReference type="GO" id="GO:0009380">
    <property type="term" value="C:excinuclease repair complex"/>
    <property type="evidence" value="ECO:0007669"/>
    <property type="project" value="InterPro"/>
</dbReference>
<evidence type="ECO:0000259" key="16">
    <source>
        <dbReference type="PROSITE" id="PS51194"/>
    </source>
</evidence>
<dbReference type="GO" id="GO:0016887">
    <property type="term" value="F:ATP hydrolysis activity"/>
    <property type="evidence" value="ECO:0007669"/>
    <property type="project" value="InterPro"/>
</dbReference>
<keyword evidence="5 12" id="KW-0227">DNA damage</keyword>
<dbReference type="InterPro" id="IPR004807">
    <property type="entry name" value="UvrB"/>
</dbReference>
<dbReference type="Pfam" id="PF00271">
    <property type="entry name" value="Helicase_C"/>
    <property type="match status" value="1"/>
</dbReference>
<sequence length="708" mass="81448">MAKFDLHSEYSPTGDQPQAIDYLTNGVRQGMEHQTLLGVTGSGKTFTVANVIANVQKPTLVISHNKTLAAQLYQEYKEFFPNNAVEYFVSYYDYYQPEAYIPSTDTYIEKDADINEDIDKMRLSTTNSLLTRKDVIVVASVSAIYNLGSPVEYLKANIRLKEGMPIRQHDVLLRLLPLYYVRSDYEFKRGTFRVSGEHIDVFPAYLDFAVRISIVNDILQSITFIDPLTGRAISQDSFAKKRKGSFYKEYTQDEMDRITQMKAYGEFTLYPAKHYVTPQETRKDAIAQIKTDLFIQLKKLKEEGKQIEAYRLQQKTEYDIEMMNEVGYCKGIENYSRYFDGREPGSPPYSLLEFFPKDYLTVIDESHITVSQIRGMYNGDKARKQTLIDYGFRLPSALDNRPLQLEEFLERTPQIVYTSATPTEWEITHTLRSFKHAREIADTKGSLFDYPTKGIVELLIRPTGLIDPQIFVRGTKGQIENLLFEIRLRSKNKERVLVTTLTKRMAEDLAEYLREQDINVHYLHSDIDTLERTEILNDLRRGVYEVVVGINLLREGLDLPEVSLVAILDADKEGFLRSESALIQTMGRAARHLNGTVIMYADTITGSMQRAIDEVDRRRAIQKEYNEKHGIDPTSINKPIRDKLIERDTSAKARDFSKQKVDIDVSSDVDSSAAITQLTKQMKEAAKNMEFERAAMLRDRIDEINRTL</sequence>
<dbReference type="Pfam" id="PF17757">
    <property type="entry name" value="UvrB_inter"/>
    <property type="match status" value="1"/>
</dbReference>
<dbReference type="InterPro" id="IPR024759">
    <property type="entry name" value="UvrB_YAD/RRR_dom"/>
</dbReference>
<keyword evidence="8 12" id="KW-0267">Excision nuclease</keyword>
<comment type="subcellular location">
    <subcellularLocation>
        <location evidence="1 12 13">Cytoplasm</location>
    </subcellularLocation>
</comment>
<dbReference type="PANTHER" id="PTHR24029:SF0">
    <property type="entry name" value="UVRABC SYSTEM PROTEIN B"/>
    <property type="match status" value="1"/>
</dbReference>
<dbReference type="PROSITE" id="PS51192">
    <property type="entry name" value="HELICASE_ATP_BIND_1"/>
    <property type="match status" value="1"/>
</dbReference>
<gene>
    <name evidence="12" type="primary">uvrB</name>
    <name evidence="17" type="ORF">COY32_03910</name>
</gene>
<evidence type="ECO:0000256" key="8">
    <source>
        <dbReference type="ARBA" id="ARBA00022881"/>
    </source>
</evidence>
<proteinExistence type="inferred from homology"/>